<proteinExistence type="inferred from homology"/>
<dbReference type="GO" id="GO:0002161">
    <property type="term" value="F:aminoacyl-tRNA deacylase activity"/>
    <property type="evidence" value="ECO:0007669"/>
    <property type="project" value="InterPro"/>
</dbReference>
<dbReference type="CDD" id="cd04335">
    <property type="entry name" value="PrdX_deacylase"/>
    <property type="match status" value="1"/>
</dbReference>
<dbReference type="InterPro" id="IPR007214">
    <property type="entry name" value="YbaK/aa-tRNA-synth-assoc-dom"/>
</dbReference>
<name>A0A485M5U7_9ZZZZ</name>
<dbReference type="Pfam" id="PF04073">
    <property type="entry name" value="tRNA_edit"/>
    <property type="match status" value="1"/>
</dbReference>
<dbReference type="InterPro" id="IPR036754">
    <property type="entry name" value="YbaK/aa-tRNA-synt-asso_dom_sf"/>
</dbReference>
<dbReference type="AlphaFoldDB" id="A0A485M5U7"/>
<dbReference type="InterPro" id="IPR040285">
    <property type="entry name" value="ProX/PRXD1"/>
</dbReference>
<comment type="similarity">
    <text evidence="1">Belongs to the PRORSD1 family.</text>
</comment>
<evidence type="ECO:0000256" key="1">
    <source>
        <dbReference type="ARBA" id="ARBA00010201"/>
    </source>
</evidence>
<feature type="domain" description="YbaK/aminoacyl-tRNA synthetase-associated" evidence="2">
    <location>
        <begin position="19"/>
        <end position="145"/>
    </location>
</feature>
<accession>A0A485M5U7</accession>
<sequence length="162" mass="18494">MDIYEFLHTHKIPYERYDHEAVFTCEQADLLSIPSSAAKTKNLFLRDRKGRRHFLVTVGAEKSVDIKAMEGLLSVKGLSFASEERLMQYLGLTPGSVTILAVLNDPDHRVEVIVDEDLWQCQSMQCHPLVNTSTLIMAVDDIRRFLAITGHEARVMRIPVRR</sequence>
<reference evidence="3" key="1">
    <citation type="submission" date="2019-03" db="EMBL/GenBank/DDBJ databases">
        <authorList>
            <person name="Hao L."/>
        </authorList>
    </citation>
    <scope>NUCLEOTIDE SEQUENCE</scope>
</reference>
<evidence type="ECO:0000313" key="3">
    <source>
        <dbReference type="EMBL" id="VFU19018.1"/>
    </source>
</evidence>
<dbReference type="PANTHER" id="PTHR31423:SF3">
    <property type="entry name" value="PROLYL-TRNA SYNTHETASE ASSOCIATED DOMAIN-CONTAINING PROTEIN 1-RELATED"/>
    <property type="match status" value="1"/>
</dbReference>
<dbReference type="EMBL" id="CAADRM010000164">
    <property type="protein sequence ID" value="VFU19018.1"/>
    <property type="molecule type" value="Genomic_DNA"/>
</dbReference>
<organism evidence="3">
    <name type="scientific">anaerobic digester metagenome</name>
    <dbReference type="NCBI Taxonomy" id="1263854"/>
    <lineage>
        <taxon>unclassified sequences</taxon>
        <taxon>metagenomes</taxon>
        <taxon>ecological metagenomes</taxon>
    </lineage>
</organism>
<gene>
    <name evidence="3" type="primary">proX</name>
    <name evidence="3" type="ORF">SCFA_950004</name>
</gene>
<dbReference type="PANTHER" id="PTHR31423">
    <property type="entry name" value="YBAK DOMAIN-CONTAINING PROTEIN"/>
    <property type="match status" value="1"/>
</dbReference>
<dbReference type="SUPFAM" id="SSF55826">
    <property type="entry name" value="YbaK/ProRS associated domain"/>
    <property type="match status" value="1"/>
</dbReference>
<dbReference type="FunFam" id="3.90.960.10:FF:000005">
    <property type="entry name" value="Putative prolyl-tRNA synthetase"/>
    <property type="match status" value="1"/>
</dbReference>
<dbReference type="Gene3D" id="3.90.960.10">
    <property type="entry name" value="YbaK/aminoacyl-tRNA synthetase-associated domain"/>
    <property type="match status" value="1"/>
</dbReference>
<evidence type="ECO:0000259" key="2">
    <source>
        <dbReference type="Pfam" id="PF04073"/>
    </source>
</evidence>
<protein>
    <submittedName>
        <fullName evidence="3">Prolyl-tRNA editing protein ProX</fullName>
    </submittedName>
</protein>